<evidence type="ECO:0000256" key="1">
    <source>
        <dbReference type="ARBA" id="ARBA00001971"/>
    </source>
</evidence>
<dbReference type="Gene3D" id="1.10.630.10">
    <property type="entry name" value="Cytochrome P450"/>
    <property type="match status" value="1"/>
</dbReference>
<comment type="subcellular location">
    <subcellularLocation>
        <location evidence="4">Endoplasmic reticulum membrane</location>
        <topology evidence="4">Peripheral membrane protein</topology>
    </subcellularLocation>
    <subcellularLocation>
        <location evidence="3">Microsome membrane</location>
        <topology evidence="3">Peripheral membrane protein</topology>
    </subcellularLocation>
</comment>
<evidence type="ECO:0000256" key="10">
    <source>
        <dbReference type="ARBA" id="ARBA00023002"/>
    </source>
</evidence>
<evidence type="ECO:0000256" key="5">
    <source>
        <dbReference type="ARBA" id="ARBA00010617"/>
    </source>
</evidence>
<dbReference type="InterPro" id="IPR017972">
    <property type="entry name" value="Cyt_P450_CS"/>
</dbReference>
<dbReference type="GO" id="GO:0005506">
    <property type="term" value="F:iron ion binding"/>
    <property type="evidence" value="ECO:0007669"/>
    <property type="project" value="InterPro"/>
</dbReference>
<dbReference type="GO" id="GO:0004497">
    <property type="term" value="F:monooxygenase activity"/>
    <property type="evidence" value="ECO:0007669"/>
    <property type="project" value="UniProtKB-KW"/>
</dbReference>
<accession>R4UKJ9</accession>
<evidence type="ECO:0000256" key="15">
    <source>
        <dbReference type="RuleBase" id="RU000461"/>
    </source>
</evidence>
<dbReference type="Pfam" id="PF00067">
    <property type="entry name" value="p450"/>
    <property type="match status" value="1"/>
</dbReference>
<dbReference type="PROSITE" id="PS00086">
    <property type="entry name" value="CYTOCHROME_P450"/>
    <property type="match status" value="1"/>
</dbReference>
<name>R4UKJ9_COPFO</name>
<comment type="function">
    <text evidence="2">May be involved in the metabolism of insect hormones and in the breakdown of synthetic insecticides.</text>
</comment>
<evidence type="ECO:0000256" key="13">
    <source>
        <dbReference type="ARBA" id="ARBA00023136"/>
    </source>
</evidence>
<dbReference type="InterPro" id="IPR002403">
    <property type="entry name" value="Cyt_P450_E_grp-IV"/>
</dbReference>
<evidence type="ECO:0000256" key="11">
    <source>
        <dbReference type="ARBA" id="ARBA00023004"/>
    </source>
</evidence>
<dbReference type="PRINTS" id="PR00465">
    <property type="entry name" value="EP450IV"/>
</dbReference>
<keyword evidence="7 14" id="KW-0479">Metal-binding</keyword>
<dbReference type="GO" id="GO:0020037">
    <property type="term" value="F:heme binding"/>
    <property type="evidence" value="ECO:0007669"/>
    <property type="project" value="InterPro"/>
</dbReference>
<dbReference type="InterPro" id="IPR001128">
    <property type="entry name" value="Cyt_P450"/>
</dbReference>
<evidence type="ECO:0000256" key="6">
    <source>
        <dbReference type="ARBA" id="ARBA00022617"/>
    </source>
</evidence>
<dbReference type="GO" id="GO:0016705">
    <property type="term" value="F:oxidoreductase activity, acting on paired donors, with incorporation or reduction of molecular oxygen"/>
    <property type="evidence" value="ECO:0007669"/>
    <property type="project" value="InterPro"/>
</dbReference>
<keyword evidence="13" id="KW-0472">Membrane</keyword>
<evidence type="ECO:0000256" key="3">
    <source>
        <dbReference type="ARBA" id="ARBA00004174"/>
    </source>
</evidence>
<dbReference type="AlphaFoldDB" id="R4UKJ9"/>
<dbReference type="SUPFAM" id="SSF48264">
    <property type="entry name" value="Cytochrome P450"/>
    <property type="match status" value="1"/>
</dbReference>
<dbReference type="PANTHER" id="PTHR24292:SF45">
    <property type="entry name" value="CYTOCHROME P450 6G1-RELATED"/>
    <property type="match status" value="1"/>
</dbReference>
<evidence type="ECO:0000256" key="8">
    <source>
        <dbReference type="ARBA" id="ARBA00022824"/>
    </source>
</evidence>
<keyword evidence="12 15" id="KW-0503">Monooxygenase</keyword>
<sequence length="172" mass="19557">MGQEVLDVMERNQGKLPYEDIRDMEYLNMVVLETLRKFPVLPILDRVASRDFVIPGTNVTTEKGTTVYIPLLGLHMDPDVFPDPDHYDPERFNEENRKARHPFMYLPFGEGPKYCIGKGFGLISVKTALANIIANFEVSTCAETPKRLQLNPKAMILASIAGLYLKFTKLKH</sequence>
<dbReference type="EMBL" id="KC740825">
    <property type="protein sequence ID" value="AGM32649.1"/>
    <property type="molecule type" value="mRNA"/>
</dbReference>
<reference evidence="16" key="1">
    <citation type="submission" date="2013-03" db="EMBL/GenBank/DDBJ databases">
        <title>Immune-Related transcriptome of Coptotermes formosanus Shiraki workers: the defense mechanism.</title>
        <authorList>
            <person name="Hussain A."/>
            <person name="Li Y.F."/>
            <person name="Wen S.Y."/>
        </authorList>
    </citation>
    <scope>NUCLEOTIDE SEQUENCE</scope>
</reference>
<organism evidence="16">
    <name type="scientific">Coptotermes formosanus</name>
    <name type="common">Formosan subterranean termite</name>
    <dbReference type="NCBI Taxonomy" id="36987"/>
    <lineage>
        <taxon>Eukaryota</taxon>
        <taxon>Metazoa</taxon>
        <taxon>Ecdysozoa</taxon>
        <taxon>Arthropoda</taxon>
        <taxon>Hexapoda</taxon>
        <taxon>Insecta</taxon>
        <taxon>Pterygota</taxon>
        <taxon>Neoptera</taxon>
        <taxon>Polyneoptera</taxon>
        <taxon>Dictyoptera</taxon>
        <taxon>Blattodea</taxon>
        <taxon>Blattoidea</taxon>
        <taxon>Termitoidae</taxon>
        <taxon>Rhinotermitidae</taxon>
        <taxon>Coptotermes</taxon>
    </lineage>
</organism>
<feature type="binding site" description="axial binding residue" evidence="14">
    <location>
        <position position="115"/>
    </location>
    <ligand>
        <name>heme</name>
        <dbReference type="ChEBI" id="CHEBI:30413"/>
    </ligand>
    <ligandPart>
        <name>Fe</name>
        <dbReference type="ChEBI" id="CHEBI:18248"/>
    </ligandPart>
</feature>
<proteinExistence type="evidence at transcript level"/>
<comment type="similarity">
    <text evidence="5 15">Belongs to the cytochrome P450 family.</text>
</comment>
<evidence type="ECO:0000256" key="9">
    <source>
        <dbReference type="ARBA" id="ARBA00022848"/>
    </source>
</evidence>
<evidence type="ECO:0000256" key="2">
    <source>
        <dbReference type="ARBA" id="ARBA00003690"/>
    </source>
</evidence>
<evidence type="ECO:0000256" key="12">
    <source>
        <dbReference type="ARBA" id="ARBA00023033"/>
    </source>
</evidence>
<dbReference type="InterPro" id="IPR036396">
    <property type="entry name" value="Cyt_P450_sf"/>
</dbReference>
<keyword evidence="10 15" id="KW-0560">Oxidoreductase</keyword>
<keyword evidence="8" id="KW-0256">Endoplasmic reticulum</keyword>
<dbReference type="GO" id="GO:0005789">
    <property type="term" value="C:endoplasmic reticulum membrane"/>
    <property type="evidence" value="ECO:0007669"/>
    <property type="project" value="UniProtKB-SubCell"/>
</dbReference>
<evidence type="ECO:0000256" key="7">
    <source>
        <dbReference type="ARBA" id="ARBA00022723"/>
    </source>
</evidence>
<keyword evidence="9" id="KW-0492">Microsome</keyword>
<evidence type="ECO:0000313" key="16">
    <source>
        <dbReference type="EMBL" id="AGM32649.1"/>
    </source>
</evidence>
<comment type="cofactor">
    <cofactor evidence="1 14">
        <name>heme</name>
        <dbReference type="ChEBI" id="CHEBI:30413"/>
    </cofactor>
</comment>
<dbReference type="InterPro" id="IPR050476">
    <property type="entry name" value="Insect_CytP450_Detox"/>
</dbReference>
<protein>
    <submittedName>
        <fullName evidence="16">Cytochrome P450-like protein</fullName>
    </submittedName>
</protein>
<keyword evidence="11 14" id="KW-0408">Iron</keyword>
<keyword evidence="6 14" id="KW-0349">Heme</keyword>
<dbReference type="PANTHER" id="PTHR24292">
    <property type="entry name" value="CYTOCHROME P450"/>
    <property type="match status" value="1"/>
</dbReference>
<evidence type="ECO:0000256" key="14">
    <source>
        <dbReference type="PIRSR" id="PIRSR602403-1"/>
    </source>
</evidence>
<evidence type="ECO:0000256" key="4">
    <source>
        <dbReference type="ARBA" id="ARBA00004406"/>
    </source>
</evidence>